<evidence type="ECO:0000313" key="2">
    <source>
        <dbReference type="EMBL" id="SEW07025.1"/>
    </source>
</evidence>
<proteinExistence type="predicted"/>
<dbReference type="EMBL" id="FOIT01000004">
    <property type="protein sequence ID" value="SEW07025.1"/>
    <property type="molecule type" value="Genomic_DNA"/>
</dbReference>
<organism evidence="2 3">
    <name type="scientific">Aliicoccus persicus</name>
    <dbReference type="NCBI Taxonomy" id="930138"/>
    <lineage>
        <taxon>Bacteria</taxon>
        <taxon>Bacillati</taxon>
        <taxon>Bacillota</taxon>
        <taxon>Bacilli</taxon>
        <taxon>Bacillales</taxon>
        <taxon>Staphylococcaceae</taxon>
        <taxon>Aliicoccus</taxon>
    </lineage>
</organism>
<evidence type="ECO:0000259" key="1">
    <source>
        <dbReference type="PROSITE" id="PS51186"/>
    </source>
</evidence>
<dbReference type="InterPro" id="IPR000182">
    <property type="entry name" value="GNAT_dom"/>
</dbReference>
<keyword evidence="2" id="KW-0012">Acyltransferase</keyword>
<dbReference type="Proteomes" id="UP000243605">
    <property type="component" value="Unassembled WGS sequence"/>
</dbReference>
<dbReference type="Pfam" id="PF00583">
    <property type="entry name" value="Acetyltransf_1"/>
    <property type="match status" value="1"/>
</dbReference>
<dbReference type="RefSeq" id="WP_180366257.1">
    <property type="nucleotide sequence ID" value="NZ_FOIT01000004.1"/>
</dbReference>
<dbReference type="AlphaFoldDB" id="A0A662Z3V6"/>
<protein>
    <submittedName>
        <fullName evidence="2">L-amino acid N-acyltransferase YncA</fullName>
    </submittedName>
</protein>
<name>A0A662Z3V6_9STAP</name>
<accession>A0A662Z3V6</accession>
<reference evidence="2 3" key="1">
    <citation type="submission" date="2016-10" db="EMBL/GenBank/DDBJ databases">
        <authorList>
            <person name="Varghese N."/>
            <person name="Submissions S."/>
        </authorList>
    </citation>
    <scope>NUCLEOTIDE SEQUENCE [LARGE SCALE GENOMIC DNA]</scope>
    <source>
        <strain evidence="2 3">IBRC-M10081</strain>
    </source>
</reference>
<dbReference type="PROSITE" id="PS51186">
    <property type="entry name" value="GNAT"/>
    <property type="match status" value="1"/>
</dbReference>
<dbReference type="InterPro" id="IPR016181">
    <property type="entry name" value="Acyl_CoA_acyltransferase"/>
</dbReference>
<evidence type="ECO:0000313" key="3">
    <source>
        <dbReference type="Proteomes" id="UP000243605"/>
    </source>
</evidence>
<sequence length="163" mass="19320">MKIEYRYASIEDIENLITIHIEALGFYSKQSWIYALKDEQTVYKYYKEKLSHQLNSDHDYIYIALHNDEIIGYYTVTINRSNPIMEVAHTMVADDIYIKENYRKQGIATKFMNEMNKKAHSENIDRLIAFVATDNIPSNNLVKKFNFQVEGFYYYCNLGESHD</sequence>
<keyword evidence="3" id="KW-1185">Reference proteome</keyword>
<feature type="domain" description="N-acetyltransferase" evidence="1">
    <location>
        <begin position="3"/>
        <end position="163"/>
    </location>
</feature>
<keyword evidence="2" id="KW-0808">Transferase</keyword>
<dbReference type="GO" id="GO:0016747">
    <property type="term" value="F:acyltransferase activity, transferring groups other than amino-acyl groups"/>
    <property type="evidence" value="ECO:0007669"/>
    <property type="project" value="InterPro"/>
</dbReference>
<dbReference type="CDD" id="cd04301">
    <property type="entry name" value="NAT_SF"/>
    <property type="match status" value="1"/>
</dbReference>
<gene>
    <name evidence="2" type="ORF">SAMN05192557_1469</name>
</gene>
<dbReference type="Gene3D" id="3.40.630.30">
    <property type="match status" value="1"/>
</dbReference>
<dbReference type="SUPFAM" id="SSF55729">
    <property type="entry name" value="Acyl-CoA N-acyltransferases (Nat)"/>
    <property type="match status" value="1"/>
</dbReference>